<reference evidence="1 2" key="1">
    <citation type="submission" date="2019-02" db="EMBL/GenBank/DDBJ databases">
        <title>Genome sequencing of the rare red list fungi Antrodiella citrinella (Flaviporus citrinellus).</title>
        <authorList>
            <person name="Buettner E."/>
            <person name="Kellner H."/>
        </authorList>
    </citation>
    <scope>NUCLEOTIDE SEQUENCE [LARGE SCALE GENOMIC DNA]</scope>
    <source>
        <strain evidence="1 2">DSM 108506</strain>
    </source>
</reference>
<evidence type="ECO:0000313" key="2">
    <source>
        <dbReference type="Proteomes" id="UP000308730"/>
    </source>
</evidence>
<dbReference type="Proteomes" id="UP000308730">
    <property type="component" value="Unassembled WGS sequence"/>
</dbReference>
<dbReference type="EMBL" id="SGPM01000037">
    <property type="protein sequence ID" value="THH31814.1"/>
    <property type="molecule type" value="Genomic_DNA"/>
</dbReference>
<evidence type="ECO:0008006" key="3">
    <source>
        <dbReference type="Google" id="ProtNLM"/>
    </source>
</evidence>
<comment type="caution">
    <text evidence="1">The sequence shown here is derived from an EMBL/GenBank/DDBJ whole genome shotgun (WGS) entry which is preliminary data.</text>
</comment>
<organism evidence="1 2">
    <name type="scientific">Antrodiella citrinella</name>
    <dbReference type="NCBI Taxonomy" id="2447956"/>
    <lineage>
        <taxon>Eukaryota</taxon>
        <taxon>Fungi</taxon>
        <taxon>Dikarya</taxon>
        <taxon>Basidiomycota</taxon>
        <taxon>Agaricomycotina</taxon>
        <taxon>Agaricomycetes</taxon>
        <taxon>Polyporales</taxon>
        <taxon>Steccherinaceae</taxon>
        <taxon>Antrodiella</taxon>
    </lineage>
</organism>
<dbReference type="Gene3D" id="3.50.50.60">
    <property type="entry name" value="FAD/NAD(P)-binding domain"/>
    <property type="match status" value="1"/>
</dbReference>
<name>A0A4S4MZ62_9APHY</name>
<accession>A0A4S4MZ62</accession>
<dbReference type="AlphaFoldDB" id="A0A4S4MZ62"/>
<gene>
    <name evidence="1" type="ORF">EUX98_g2409</name>
</gene>
<dbReference type="SUPFAM" id="SSF51905">
    <property type="entry name" value="FAD/NAD(P)-binding domain"/>
    <property type="match status" value="1"/>
</dbReference>
<keyword evidence="2" id="KW-1185">Reference proteome</keyword>
<evidence type="ECO:0000313" key="1">
    <source>
        <dbReference type="EMBL" id="THH31814.1"/>
    </source>
</evidence>
<sequence length="139" mass="15843">MCRKKKLVKLATMIAWTPAVERSSVDKWVHDDGRVLILSDAAHVFFPCSIQNLAVAVCDATTLDHLFLNAFQEIRPERIRSMHTLELSNIDFSLMPNGPAQEARDESLKERRDKELNALDFIGSKEGDNKEEMDISMRL</sequence>
<protein>
    <recommendedName>
        <fullName evidence="3">FAD-binding domain-containing protein</fullName>
    </recommendedName>
</protein>
<dbReference type="InterPro" id="IPR036188">
    <property type="entry name" value="FAD/NAD-bd_sf"/>
</dbReference>
<dbReference type="OrthoDB" id="420606at2759"/>
<proteinExistence type="predicted"/>